<feature type="non-terminal residue" evidence="1">
    <location>
        <position position="1"/>
    </location>
</feature>
<sequence length="50" mass="5476">KNGRLIPTDSIDNARTVIVFEGIDIFRKMCQALLAGNPSAFSRAKVNTIL</sequence>
<comment type="caution">
    <text evidence="1">The sequence shown here is derived from an EMBL/GenBank/DDBJ whole genome shotgun (WGS) entry which is preliminary data.</text>
</comment>
<dbReference type="AlphaFoldDB" id="X1V8L9"/>
<proteinExistence type="predicted"/>
<evidence type="ECO:0000313" key="1">
    <source>
        <dbReference type="EMBL" id="GAJ12717.1"/>
    </source>
</evidence>
<dbReference type="EMBL" id="BARW01028420">
    <property type="protein sequence ID" value="GAJ12717.1"/>
    <property type="molecule type" value="Genomic_DNA"/>
</dbReference>
<protein>
    <submittedName>
        <fullName evidence="1">Uncharacterized protein</fullName>
    </submittedName>
</protein>
<name>X1V8L9_9ZZZZ</name>
<gene>
    <name evidence="1" type="ORF">S12H4_45885</name>
</gene>
<accession>X1V8L9</accession>
<organism evidence="1">
    <name type="scientific">marine sediment metagenome</name>
    <dbReference type="NCBI Taxonomy" id="412755"/>
    <lineage>
        <taxon>unclassified sequences</taxon>
        <taxon>metagenomes</taxon>
        <taxon>ecological metagenomes</taxon>
    </lineage>
</organism>
<reference evidence="1" key="1">
    <citation type="journal article" date="2014" name="Front. Microbiol.">
        <title>High frequency of phylogenetically diverse reductive dehalogenase-homologous genes in deep subseafloor sedimentary metagenomes.</title>
        <authorList>
            <person name="Kawai M."/>
            <person name="Futagami T."/>
            <person name="Toyoda A."/>
            <person name="Takaki Y."/>
            <person name="Nishi S."/>
            <person name="Hori S."/>
            <person name="Arai W."/>
            <person name="Tsubouchi T."/>
            <person name="Morono Y."/>
            <person name="Uchiyama I."/>
            <person name="Ito T."/>
            <person name="Fujiyama A."/>
            <person name="Inagaki F."/>
            <person name="Takami H."/>
        </authorList>
    </citation>
    <scope>NUCLEOTIDE SEQUENCE</scope>
    <source>
        <strain evidence="1">Expedition CK06-06</strain>
    </source>
</reference>